<dbReference type="InterPro" id="IPR006674">
    <property type="entry name" value="HD_domain"/>
</dbReference>
<dbReference type="NCBIfam" id="TIGR01353">
    <property type="entry name" value="dGTP_triPase"/>
    <property type="match status" value="1"/>
</dbReference>
<dbReference type="Pfam" id="PF13286">
    <property type="entry name" value="HD_assoc"/>
    <property type="match status" value="1"/>
</dbReference>
<comment type="similarity">
    <text evidence="2">Belongs to the dGTPase family. Type 2 subfamily.</text>
</comment>
<organism evidence="4 5">
    <name type="scientific">Paenibacillus odorifer</name>
    <dbReference type="NCBI Taxonomy" id="189426"/>
    <lineage>
        <taxon>Bacteria</taxon>
        <taxon>Bacillati</taxon>
        <taxon>Bacillota</taxon>
        <taxon>Bacilli</taxon>
        <taxon>Bacillales</taxon>
        <taxon>Paenibacillaceae</taxon>
        <taxon>Paenibacillus</taxon>
    </lineage>
</organism>
<evidence type="ECO:0000259" key="3">
    <source>
        <dbReference type="PROSITE" id="PS51831"/>
    </source>
</evidence>
<feature type="domain" description="HD" evidence="3">
    <location>
        <begin position="50"/>
        <end position="236"/>
    </location>
</feature>
<dbReference type="PANTHER" id="PTHR11373">
    <property type="entry name" value="DEOXYNUCLEOSIDE TRIPHOSPHATE TRIPHOSPHOHYDROLASE"/>
    <property type="match status" value="1"/>
</dbReference>
<dbReference type="NCBIfam" id="NF041026">
    <property type="entry name" value="antiphage_dGTPase"/>
    <property type="match status" value="1"/>
</dbReference>
<comment type="caution">
    <text evidence="4">The sequence shown here is derived from an EMBL/GenBank/DDBJ whole genome shotgun (WGS) entry which is preliminary data.</text>
</comment>
<dbReference type="HAMAP" id="MF_01212">
    <property type="entry name" value="dGTPase_type2"/>
    <property type="match status" value="1"/>
</dbReference>
<dbReference type="Gene3D" id="1.10.3210.10">
    <property type="entry name" value="Hypothetical protein af1432"/>
    <property type="match status" value="1"/>
</dbReference>
<dbReference type="InterPro" id="IPR026875">
    <property type="entry name" value="PHydrolase_assoc_dom"/>
</dbReference>
<dbReference type="Proteomes" id="UP000187439">
    <property type="component" value="Unassembled WGS sequence"/>
</dbReference>
<dbReference type="InterPro" id="IPR003607">
    <property type="entry name" value="HD/PDEase_dom"/>
</dbReference>
<dbReference type="Pfam" id="PF01966">
    <property type="entry name" value="HD"/>
    <property type="match status" value="1"/>
</dbReference>
<proteinExistence type="inferred from homology"/>
<reference evidence="4 5" key="1">
    <citation type="submission" date="2016-10" db="EMBL/GenBank/DDBJ databases">
        <title>Paenibacillus species isolates.</title>
        <authorList>
            <person name="Beno S.M."/>
        </authorList>
    </citation>
    <scope>NUCLEOTIDE SEQUENCE [LARGE SCALE GENOMIC DNA]</scope>
    <source>
        <strain evidence="4 5">FSL H7-0710</strain>
    </source>
</reference>
<dbReference type="GO" id="GO:0006203">
    <property type="term" value="P:dGTP catabolic process"/>
    <property type="evidence" value="ECO:0007669"/>
    <property type="project" value="TreeGrafter"/>
</dbReference>
<dbReference type="SMART" id="SM00471">
    <property type="entry name" value="HDc"/>
    <property type="match status" value="1"/>
</dbReference>
<sequence>MESSKEKERVSSRDGFERDHGRIVHSTAFRRLQAKTQVIGIEEGDYHRTRLTHSMEVAQIARGIVIHLNDTSNLLKNMGAEIDNSLVETASLAHDIGHPPFGHKGERALNKKMIEAGAYGFEGNAQTFRILSRLEGSEEGGLKLTRATLFSLLKYPIIFSKAINDEFYNDKENHISPPKANVYDEDASTFRWMLDPYNISEKEYIQKNSSTDKHVKTLNKTLECSIIELADDIAYGSHDIQDGIKLGFITISDLKDTLRDYIDSDSEIKLLSTPLFEEMKEPEKYVLKNFFADLINYLINSVYLVEIDPNHSPRFRFKAKLPKSLRDLLDSLKERLVDEKVIFSQQVQTMEWKGGQMVERMFEAMLDDKKLLPRDTRDKWSKSSRAVNARLVCDYIAGMTDSYALNMCTRLFDTKPSHLFDI</sequence>
<name>A0A1R0Y5X9_9BACL</name>
<keyword evidence="1 2" id="KW-0378">Hydrolase</keyword>
<dbReference type="PANTHER" id="PTHR11373:SF40">
    <property type="entry name" value="DEOXYGUANOSINETRIPHOSPHATE TRIPHOSPHOHYDROLASE-LIKE PROTEIN 2"/>
    <property type="match status" value="1"/>
</dbReference>
<dbReference type="SUPFAM" id="SSF109604">
    <property type="entry name" value="HD-domain/PDEase-like"/>
    <property type="match status" value="1"/>
</dbReference>
<evidence type="ECO:0000256" key="2">
    <source>
        <dbReference type="HAMAP-Rule" id="MF_01212"/>
    </source>
</evidence>
<evidence type="ECO:0000313" key="5">
    <source>
        <dbReference type="Proteomes" id="UP000187439"/>
    </source>
</evidence>
<dbReference type="NCBIfam" id="NF003701">
    <property type="entry name" value="PRK05318.1"/>
    <property type="match status" value="1"/>
</dbReference>
<dbReference type="PROSITE" id="PS51831">
    <property type="entry name" value="HD"/>
    <property type="match status" value="1"/>
</dbReference>
<dbReference type="CDD" id="cd00077">
    <property type="entry name" value="HDc"/>
    <property type="match status" value="1"/>
</dbReference>
<dbReference type="InterPro" id="IPR006261">
    <property type="entry name" value="dGTPase"/>
</dbReference>
<dbReference type="AlphaFoldDB" id="A0A1R0Y5X9"/>
<protein>
    <recommendedName>
        <fullName evidence="2">Deoxyguanosinetriphosphate triphosphohydrolase-like protein</fullName>
    </recommendedName>
</protein>
<evidence type="ECO:0000256" key="1">
    <source>
        <dbReference type="ARBA" id="ARBA00022801"/>
    </source>
</evidence>
<dbReference type="EMBL" id="MPTC01000004">
    <property type="protein sequence ID" value="OMD42702.1"/>
    <property type="molecule type" value="Genomic_DNA"/>
</dbReference>
<evidence type="ECO:0000313" key="4">
    <source>
        <dbReference type="EMBL" id="OMD42702.1"/>
    </source>
</evidence>
<dbReference type="InterPro" id="IPR050135">
    <property type="entry name" value="dGTPase-like"/>
</dbReference>
<dbReference type="InterPro" id="IPR023023">
    <property type="entry name" value="dNTPase_2"/>
</dbReference>
<dbReference type="GO" id="GO:0008832">
    <property type="term" value="F:dGTPase activity"/>
    <property type="evidence" value="ECO:0007669"/>
    <property type="project" value="TreeGrafter"/>
</dbReference>
<accession>A0A1R0Y5X9</accession>
<gene>
    <name evidence="4" type="ORF">BSK52_07075</name>
</gene>